<reference evidence="1" key="1">
    <citation type="submission" date="2024-09" db="EMBL/GenBank/DDBJ databases">
        <title>Draft Genome Sequences of Neofusicoccum parvum.</title>
        <authorList>
            <person name="Ashida A."/>
            <person name="Camagna M."/>
            <person name="Tanaka A."/>
            <person name="Takemoto D."/>
        </authorList>
    </citation>
    <scope>NUCLEOTIDE SEQUENCE</scope>
    <source>
        <strain evidence="1">PPO83</strain>
    </source>
</reference>
<organism evidence="1 2">
    <name type="scientific">Neofusicoccum parvum</name>
    <dbReference type="NCBI Taxonomy" id="310453"/>
    <lineage>
        <taxon>Eukaryota</taxon>
        <taxon>Fungi</taxon>
        <taxon>Dikarya</taxon>
        <taxon>Ascomycota</taxon>
        <taxon>Pezizomycotina</taxon>
        <taxon>Dothideomycetes</taxon>
        <taxon>Dothideomycetes incertae sedis</taxon>
        <taxon>Botryosphaeriales</taxon>
        <taxon>Botryosphaeriaceae</taxon>
        <taxon>Neofusicoccum</taxon>
    </lineage>
</organism>
<protein>
    <submittedName>
        <fullName evidence="1">Alcohol dehydrogenase superfamily zinc-containing</fullName>
    </submittedName>
</protein>
<name>A0ACB5SJC4_9PEZI</name>
<evidence type="ECO:0000313" key="2">
    <source>
        <dbReference type="Proteomes" id="UP001165186"/>
    </source>
</evidence>
<accession>A0ACB5SJC4</accession>
<proteinExistence type="predicted"/>
<comment type="caution">
    <text evidence="1">The sequence shown here is derived from an EMBL/GenBank/DDBJ whole genome shotgun (WGS) entry which is preliminary data.</text>
</comment>
<dbReference type="Proteomes" id="UP001165186">
    <property type="component" value="Unassembled WGS sequence"/>
</dbReference>
<evidence type="ECO:0000313" key="1">
    <source>
        <dbReference type="EMBL" id="GME44109.1"/>
    </source>
</evidence>
<dbReference type="EMBL" id="BSXG01000112">
    <property type="protein sequence ID" value="GME44109.1"/>
    <property type="molecule type" value="Genomic_DNA"/>
</dbReference>
<sequence>MRAQLLTAYNTPYTLTTTAPLPTPTHPHDLLIRVAAASFCHTDAVLTSGHMPGFPTALPHVGSHEFAGTIISHAAHPSPLAASLPPGTRVGVPGRPYGACGACAECAKAAGNAQDDDGEGYSVYCARADNCGVSVDGGFREYALVDARQVAVLPAGMGSVDAAVLMCAGVTVWGALKRCAVPSGGRVGIVGCGGGLGHLGMRFAAGLGLRVVGVESADGPLAVARGLGTGARVVDARVEAAEGVVEEMGREDGRAERGHMGVDAVIILPESQEAFDYGMALLRTHGNCVVVSFPEKGFHVSARDVVFRDITIMGSLVGSNKTMREMLDFAEKHQIKANIRTFPLEELNKLVEEYHKGQGGKLVVDMPLKVGS</sequence>
<gene>
    <name evidence="1" type="primary">g2529</name>
    <name evidence="1" type="ORF">NpPPO83_00002529</name>
</gene>
<keyword evidence="2" id="KW-1185">Reference proteome</keyword>